<dbReference type="InterPro" id="IPR017871">
    <property type="entry name" value="ABC_transporter-like_CS"/>
</dbReference>
<dbReference type="EMBL" id="BSNI01000002">
    <property type="protein sequence ID" value="GLQ17431.1"/>
    <property type="molecule type" value="Genomic_DNA"/>
</dbReference>
<protein>
    <submittedName>
        <fullName evidence="6">ABC transporter ATP-binding protein</fullName>
    </submittedName>
</protein>
<keyword evidence="2" id="KW-0813">Transport</keyword>
<dbReference type="Proteomes" id="UP001161405">
    <property type="component" value="Unassembled WGS sequence"/>
</dbReference>
<accession>A0ABQ5UQQ8</accession>
<evidence type="ECO:0000256" key="1">
    <source>
        <dbReference type="ARBA" id="ARBA00005417"/>
    </source>
</evidence>
<evidence type="ECO:0000256" key="4">
    <source>
        <dbReference type="ARBA" id="ARBA00022840"/>
    </source>
</evidence>
<evidence type="ECO:0000256" key="3">
    <source>
        <dbReference type="ARBA" id="ARBA00022741"/>
    </source>
</evidence>
<dbReference type="PROSITE" id="PS00211">
    <property type="entry name" value="ABC_TRANSPORTER_1"/>
    <property type="match status" value="1"/>
</dbReference>
<gene>
    <name evidence="6" type="ORF">GCM10007879_16800</name>
</gene>
<dbReference type="SUPFAM" id="SSF52540">
    <property type="entry name" value="P-loop containing nucleoside triphosphate hydrolases"/>
    <property type="match status" value="1"/>
</dbReference>
<organism evidence="6 7">
    <name type="scientific">Maritalea porphyrae</name>
    <dbReference type="NCBI Taxonomy" id="880732"/>
    <lineage>
        <taxon>Bacteria</taxon>
        <taxon>Pseudomonadati</taxon>
        <taxon>Pseudomonadota</taxon>
        <taxon>Alphaproteobacteria</taxon>
        <taxon>Hyphomicrobiales</taxon>
        <taxon>Devosiaceae</taxon>
        <taxon>Maritalea</taxon>
    </lineage>
</organism>
<reference evidence="6" key="1">
    <citation type="journal article" date="2014" name="Int. J. Syst. Evol. Microbiol.">
        <title>Complete genome of a new Firmicutes species belonging to the dominant human colonic microbiota ('Ruminococcus bicirculans') reveals two chromosomes and a selective capacity to utilize plant glucans.</title>
        <authorList>
            <consortium name="NISC Comparative Sequencing Program"/>
            <person name="Wegmann U."/>
            <person name="Louis P."/>
            <person name="Goesmann A."/>
            <person name="Henrissat B."/>
            <person name="Duncan S.H."/>
            <person name="Flint H.J."/>
        </authorList>
    </citation>
    <scope>NUCLEOTIDE SEQUENCE</scope>
    <source>
        <strain evidence="6">NBRC 107169</strain>
    </source>
</reference>
<evidence type="ECO:0000313" key="7">
    <source>
        <dbReference type="Proteomes" id="UP001161405"/>
    </source>
</evidence>
<dbReference type="Gene3D" id="3.40.50.300">
    <property type="entry name" value="P-loop containing nucleotide triphosphate hydrolases"/>
    <property type="match status" value="1"/>
</dbReference>
<keyword evidence="3" id="KW-0547">Nucleotide-binding</keyword>
<name>A0ABQ5UQQ8_9HYPH</name>
<feature type="domain" description="ABC transporter" evidence="5">
    <location>
        <begin position="1"/>
        <end position="175"/>
    </location>
</feature>
<comment type="caution">
    <text evidence="6">The sequence shown here is derived from an EMBL/GenBank/DDBJ whole genome shotgun (WGS) entry which is preliminary data.</text>
</comment>
<proteinExistence type="inferred from homology"/>
<comment type="similarity">
    <text evidence="1">Belongs to the ABC transporter superfamily.</text>
</comment>
<evidence type="ECO:0000313" key="6">
    <source>
        <dbReference type="EMBL" id="GLQ17431.1"/>
    </source>
</evidence>
<dbReference type="InterPro" id="IPR050093">
    <property type="entry name" value="ABC_SmlMolc_Importer"/>
</dbReference>
<keyword evidence="4 6" id="KW-0067">ATP-binding</keyword>
<dbReference type="InterPro" id="IPR003439">
    <property type="entry name" value="ABC_transporter-like_ATP-bd"/>
</dbReference>
<sequence>MGASGSGKSTLLNLISGFLAPSFSFSGRVILDGVDISEVPPEQRKVGLMFQDPLLFPHLSVEENLLFGLPAAGTKHERCERVRSALDAVHMADLGERDPLTLSGGQQSRIALVRVLLSEPKALLLDEPFSALDSGLREKVRQFVFAQAKAKKLPTLLVTHDQADAESSGGQIITL</sequence>
<keyword evidence="7" id="KW-1185">Reference proteome</keyword>
<dbReference type="PROSITE" id="PS50893">
    <property type="entry name" value="ABC_TRANSPORTER_2"/>
    <property type="match status" value="1"/>
</dbReference>
<dbReference type="Pfam" id="PF00005">
    <property type="entry name" value="ABC_tran"/>
    <property type="match status" value="1"/>
</dbReference>
<dbReference type="PANTHER" id="PTHR42781">
    <property type="entry name" value="SPERMIDINE/PUTRESCINE IMPORT ATP-BINDING PROTEIN POTA"/>
    <property type="match status" value="1"/>
</dbReference>
<reference evidence="6" key="2">
    <citation type="submission" date="2023-01" db="EMBL/GenBank/DDBJ databases">
        <title>Draft genome sequence of Maritalea porphyrae strain NBRC 107169.</title>
        <authorList>
            <person name="Sun Q."/>
            <person name="Mori K."/>
        </authorList>
    </citation>
    <scope>NUCLEOTIDE SEQUENCE</scope>
    <source>
        <strain evidence="6">NBRC 107169</strain>
    </source>
</reference>
<dbReference type="InterPro" id="IPR027417">
    <property type="entry name" value="P-loop_NTPase"/>
</dbReference>
<dbReference type="PANTHER" id="PTHR42781:SF4">
    <property type="entry name" value="SPERMIDINE_PUTRESCINE IMPORT ATP-BINDING PROTEIN POTA"/>
    <property type="match status" value="1"/>
</dbReference>
<dbReference type="GO" id="GO:0005524">
    <property type="term" value="F:ATP binding"/>
    <property type="evidence" value="ECO:0007669"/>
    <property type="project" value="UniProtKB-KW"/>
</dbReference>
<evidence type="ECO:0000256" key="2">
    <source>
        <dbReference type="ARBA" id="ARBA00022448"/>
    </source>
</evidence>
<evidence type="ECO:0000259" key="5">
    <source>
        <dbReference type="PROSITE" id="PS50893"/>
    </source>
</evidence>